<feature type="domain" description="Glycosyl transferase family 1" evidence="1">
    <location>
        <begin position="248"/>
        <end position="408"/>
    </location>
</feature>
<dbReference type="GO" id="GO:0016757">
    <property type="term" value="F:glycosyltransferase activity"/>
    <property type="evidence" value="ECO:0007669"/>
    <property type="project" value="InterPro"/>
</dbReference>
<dbReference type="AlphaFoldDB" id="A0A846HD82"/>
<dbReference type="Pfam" id="PF00534">
    <property type="entry name" value="Glycos_transf_1"/>
    <property type="match status" value="1"/>
</dbReference>
<accession>A0A846HD82</accession>
<reference evidence="2 3" key="1">
    <citation type="journal article" date="2015" name="Genome Announc.">
        <title>Draft Genome Sequence of Cyanobacterium Hassallia byssoidea Strain VB512170, Isolated from Monuments in India.</title>
        <authorList>
            <person name="Singh D."/>
            <person name="Chandrababunaidu M.M."/>
            <person name="Panda A."/>
            <person name="Sen D."/>
            <person name="Bhattacharyya S."/>
            <person name="Adhikary S.P."/>
            <person name="Tripathy S."/>
        </authorList>
    </citation>
    <scope>NUCLEOTIDE SEQUENCE [LARGE SCALE GENOMIC DNA]</scope>
    <source>
        <strain evidence="2 3">VB512170</strain>
    </source>
</reference>
<gene>
    <name evidence="2" type="ORF">PI95_021310</name>
</gene>
<dbReference type="SUPFAM" id="SSF53756">
    <property type="entry name" value="UDP-Glycosyltransferase/glycogen phosphorylase"/>
    <property type="match status" value="1"/>
</dbReference>
<evidence type="ECO:0000313" key="2">
    <source>
        <dbReference type="EMBL" id="NEU75023.1"/>
    </source>
</evidence>
<evidence type="ECO:0000259" key="1">
    <source>
        <dbReference type="Pfam" id="PF00534"/>
    </source>
</evidence>
<dbReference type="Gene3D" id="3.40.50.2000">
    <property type="entry name" value="Glycogen Phosphorylase B"/>
    <property type="match status" value="1"/>
</dbReference>
<keyword evidence="3" id="KW-1185">Reference proteome</keyword>
<dbReference type="PANTHER" id="PTHR12526">
    <property type="entry name" value="GLYCOSYLTRANSFERASE"/>
    <property type="match status" value="1"/>
</dbReference>
<evidence type="ECO:0000313" key="3">
    <source>
        <dbReference type="Proteomes" id="UP000031549"/>
    </source>
</evidence>
<keyword evidence="2" id="KW-0808">Transferase</keyword>
<organism evidence="2 3">
    <name type="scientific">Hassallia byssoidea VB512170</name>
    <dbReference type="NCBI Taxonomy" id="1304833"/>
    <lineage>
        <taxon>Bacteria</taxon>
        <taxon>Bacillati</taxon>
        <taxon>Cyanobacteriota</taxon>
        <taxon>Cyanophyceae</taxon>
        <taxon>Nostocales</taxon>
        <taxon>Tolypothrichaceae</taxon>
        <taxon>Hassallia</taxon>
    </lineage>
</organism>
<dbReference type="InterPro" id="IPR001296">
    <property type="entry name" value="Glyco_trans_1"/>
</dbReference>
<dbReference type="Proteomes" id="UP000031549">
    <property type="component" value="Unassembled WGS sequence"/>
</dbReference>
<dbReference type="RefSeq" id="WP_039739093.1">
    <property type="nucleotide sequence ID" value="NZ_JTCM02000056.1"/>
</dbReference>
<dbReference type="EMBL" id="JTCM02000056">
    <property type="protein sequence ID" value="NEU75023.1"/>
    <property type="molecule type" value="Genomic_DNA"/>
</dbReference>
<comment type="caution">
    <text evidence="2">The sequence shown here is derived from an EMBL/GenBank/DDBJ whole genome shotgun (WGS) entry which is preliminary data.</text>
</comment>
<proteinExistence type="predicted"/>
<name>A0A846HD82_9CYAN</name>
<sequence length="435" mass="49483">MIEKLRVEPNNKIFSNKTSAIEKKILLVMPVPLVKVKGRLGFDEQTCDGLIRWAENFDRVVMACPLMPEHITEKTQTSTTWKAIADLPCADRLELVPLPYAYKLPDFIQTFKSISQLLTAKIQECEYLCFAICGIIGDWGAIACLEAIKLKRPYSIWADRVEYEVMLRTFNKNNKTSLKRRFQDLFTLLFLKPYQQYLVSRSHLGLFQGQDCYSAYSPFCKNPHCVYDIHTKKSDLIDASSLERKINSLLQGEPLLICYAGRAAEMKGPLDWLRVVHRLVQVGVNIQATWLGDGPLLLEMKSLADKLGIAEQVHFAGFVDDQNKLLETMKKHHIFLFCHKTPESPRCLVESLVCGCPIVGYSSLYPEGLVSEYGGGAFVPMNDWQKLAYLMVQLNLDRAKLSDLISQAALSGQQFDEQVVFTHRSDLIKQYLTLI</sequence>
<protein>
    <submittedName>
        <fullName evidence="2">Glycosyltransferase</fullName>
    </submittedName>
</protein>